<evidence type="ECO:0000256" key="2">
    <source>
        <dbReference type="SAM" id="SignalP"/>
    </source>
</evidence>
<evidence type="ECO:0000259" key="3">
    <source>
        <dbReference type="PROSITE" id="PS51352"/>
    </source>
</evidence>
<keyword evidence="5" id="KW-1185">Reference proteome</keyword>
<feature type="domain" description="Thioredoxin" evidence="3">
    <location>
        <begin position="2"/>
        <end position="146"/>
    </location>
</feature>
<dbReference type="InterPro" id="IPR036249">
    <property type="entry name" value="Thioredoxin-like_sf"/>
</dbReference>
<dbReference type="EMBL" id="JBHTHY010000028">
    <property type="protein sequence ID" value="MFD0799637.1"/>
    <property type="molecule type" value="Genomic_DNA"/>
</dbReference>
<dbReference type="Gene3D" id="3.40.30.10">
    <property type="entry name" value="Glutaredoxin"/>
    <property type="match status" value="1"/>
</dbReference>
<dbReference type="PROSITE" id="PS51352">
    <property type="entry name" value="THIOREDOXIN_2"/>
    <property type="match status" value="1"/>
</dbReference>
<dbReference type="Pfam" id="PF13899">
    <property type="entry name" value="Thioredoxin_7"/>
    <property type="match status" value="1"/>
</dbReference>
<evidence type="ECO:0000313" key="4">
    <source>
        <dbReference type="EMBL" id="MFD0799637.1"/>
    </source>
</evidence>
<dbReference type="PANTHER" id="PTHR15337:SF11">
    <property type="entry name" value="THIOREDOXIN DOMAIN-CONTAINING PROTEIN"/>
    <property type="match status" value="1"/>
</dbReference>
<organism evidence="4 5">
    <name type="scientific">Maribacter chungangensis</name>
    <dbReference type="NCBI Taxonomy" id="1069117"/>
    <lineage>
        <taxon>Bacteria</taxon>
        <taxon>Pseudomonadati</taxon>
        <taxon>Bacteroidota</taxon>
        <taxon>Flavobacteriia</taxon>
        <taxon>Flavobacteriales</taxon>
        <taxon>Flavobacteriaceae</taxon>
        <taxon>Maribacter</taxon>
    </lineage>
</organism>
<accession>A0ABW3B8F7</accession>
<feature type="signal peptide" evidence="2">
    <location>
        <begin position="1"/>
        <end position="20"/>
    </location>
</feature>
<feature type="chain" id="PRO_5046361194" evidence="2">
    <location>
        <begin position="21"/>
        <end position="146"/>
    </location>
</feature>
<keyword evidence="1 2" id="KW-0732">Signal</keyword>
<name>A0ABW3B8F7_9FLAO</name>
<protein>
    <submittedName>
        <fullName evidence="4">Thioredoxin family protein</fullName>
    </submittedName>
</protein>
<dbReference type="InterPro" id="IPR013766">
    <property type="entry name" value="Thioredoxin_domain"/>
</dbReference>
<sequence>MSKPLLLIVLFCLFSLNGTSQEWQTDFEAAKTMAKESDNPIILVFQGSDWCAPCIKLDREVWSTSIFKAYAKEHYVMLQADFPRKKKNALSKELADSNTMLAEKYNQKGIFPLVVLLDSYGRELGRTGYKRLPPMEYIEELNRYLN</sequence>
<dbReference type="InterPro" id="IPR051099">
    <property type="entry name" value="AGR/TXD"/>
</dbReference>
<proteinExistence type="predicted"/>
<reference evidence="5" key="1">
    <citation type="journal article" date="2019" name="Int. J. Syst. Evol. Microbiol.">
        <title>The Global Catalogue of Microorganisms (GCM) 10K type strain sequencing project: providing services to taxonomists for standard genome sequencing and annotation.</title>
        <authorList>
            <consortium name="The Broad Institute Genomics Platform"/>
            <consortium name="The Broad Institute Genome Sequencing Center for Infectious Disease"/>
            <person name="Wu L."/>
            <person name="Ma J."/>
        </authorList>
    </citation>
    <scope>NUCLEOTIDE SEQUENCE [LARGE SCALE GENOMIC DNA]</scope>
    <source>
        <strain evidence="5">CCUG 61948</strain>
    </source>
</reference>
<dbReference type="PANTHER" id="PTHR15337">
    <property type="entry name" value="ANTERIOR GRADIENT PROTEIN-RELATED"/>
    <property type="match status" value="1"/>
</dbReference>
<evidence type="ECO:0000313" key="5">
    <source>
        <dbReference type="Proteomes" id="UP001597012"/>
    </source>
</evidence>
<dbReference type="Proteomes" id="UP001597012">
    <property type="component" value="Unassembled WGS sequence"/>
</dbReference>
<dbReference type="SUPFAM" id="SSF52833">
    <property type="entry name" value="Thioredoxin-like"/>
    <property type="match status" value="1"/>
</dbReference>
<comment type="caution">
    <text evidence="4">The sequence shown here is derived from an EMBL/GenBank/DDBJ whole genome shotgun (WGS) entry which is preliminary data.</text>
</comment>
<evidence type="ECO:0000256" key="1">
    <source>
        <dbReference type="ARBA" id="ARBA00022729"/>
    </source>
</evidence>
<dbReference type="RefSeq" id="WP_379936622.1">
    <property type="nucleotide sequence ID" value="NZ_JBHTHY010000028.1"/>
</dbReference>
<gene>
    <name evidence="4" type="ORF">ACFQZJ_19365</name>
</gene>